<reference evidence="1 2" key="1">
    <citation type="submission" date="2016-10" db="EMBL/GenBank/DDBJ databases">
        <authorList>
            <person name="de Groot N.N."/>
        </authorList>
    </citation>
    <scope>NUCLEOTIDE SEQUENCE [LARGE SCALE GENOMIC DNA]</scope>
    <source>
        <strain evidence="1 2">JCM 19513</strain>
    </source>
</reference>
<keyword evidence="2" id="KW-1185">Reference proteome</keyword>
<dbReference type="GO" id="GO:0016740">
    <property type="term" value="F:transferase activity"/>
    <property type="evidence" value="ECO:0007669"/>
    <property type="project" value="UniProtKB-KW"/>
</dbReference>
<dbReference type="SUPFAM" id="SSF55729">
    <property type="entry name" value="Acyl-CoA N-acyltransferases (Nat)"/>
    <property type="match status" value="1"/>
</dbReference>
<name>A0A1H7F4F9_9GAMM</name>
<proteinExistence type="predicted"/>
<protein>
    <submittedName>
        <fullName evidence="1">Predicted acetyltransferase</fullName>
    </submittedName>
</protein>
<dbReference type="Proteomes" id="UP000185766">
    <property type="component" value="Unassembled WGS sequence"/>
</dbReference>
<organism evidence="1 2">
    <name type="scientific">Atopomonas hussainii</name>
    <dbReference type="NCBI Taxonomy" id="1429083"/>
    <lineage>
        <taxon>Bacteria</taxon>
        <taxon>Pseudomonadati</taxon>
        <taxon>Pseudomonadota</taxon>
        <taxon>Gammaproteobacteria</taxon>
        <taxon>Pseudomonadales</taxon>
        <taxon>Pseudomonadaceae</taxon>
        <taxon>Atopomonas</taxon>
    </lineage>
</organism>
<accession>A0A1H7F4F9</accession>
<keyword evidence="1" id="KW-0808">Transferase</keyword>
<dbReference type="RefSeq" id="WP_074863971.1">
    <property type="nucleotide sequence ID" value="NZ_FOAS01000001.1"/>
</dbReference>
<sequence>MQIVPVTAENLRLYLNLAQSYEGEFSAITGKQPGPDGLFALDTPLTGDVRGYLLLLDSIPLGITAIAHGPDQYYEICEFYVVPSVRKRDLGRRFAHALWQQLPGHWQIKQLPQAQYASAFWRKTIASFAVSFAEDQYLDPYWGAVQRQRFSVAPTLAA</sequence>
<evidence type="ECO:0000313" key="2">
    <source>
        <dbReference type="Proteomes" id="UP000185766"/>
    </source>
</evidence>
<dbReference type="InterPro" id="IPR016181">
    <property type="entry name" value="Acyl_CoA_acyltransferase"/>
</dbReference>
<dbReference type="EMBL" id="FOAS01000001">
    <property type="protein sequence ID" value="SEK19182.1"/>
    <property type="molecule type" value="Genomic_DNA"/>
</dbReference>
<evidence type="ECO:0000313" key="1">
    <source>
        <dbReference type="EMBL" id="SEK19182.1"/>
    </source>
</evidence>
<dbReference type="AlphaFoldDB" id="A0A1H7F4F9"/>
<dbReference type="STRING" id="1429083.GCA_001885685_00573"/>
<dbReference type="Gene3D" id="3.40.630.30">
    <property type="match status" value="1"/>
</dbReference>
<gene>
    <name evidence="1" type="ORF">SAMN05216214_10146</name>
</gene>